<protein>
    <submittedName>
        <fullName evidence="1">Uncharacterized protein</fullName>
    </submittedName>
</protein>
<dbReference type="Proteomes" id="UP000202966">
    <property type="component" value="Segment"/>
</dbReference>
<dbReference type="GeneID" id="26641382"/>
<proteinExistence type="predicted"/>
<accession>A0A0K2CNF1</accession>
<reference evidence="1 2" key="1">
    <citation type="journal article" date="2015" name="Genome Announc.">
        <title>Genome Sequences of Five Additional Brevibacillus laterosporus Bacteriophages.</title>
        <authorList>
            <person name="Merrill B.D."/>
            <person name="Berg J.A."/>
            <person name="Graves K.A."/>
            <person name="Ward A.T."/>
            <person name="Hilton J.A."/>
            <person name="Wake B.N."/>
            <person name="Grose J.H."/>
            <person name="Breakwell D.P."/>
            <person name="Burnett S.H."/>
        </authorList>
    </citation>
    <scope>NUCLEOTIDE SEQUENCE [LARGE SCALE GENOMIC DNA]</scope>
</reference>
<evidence type="ECO:0000313" key="2">
    <source>
        <dbReference type="Proteomes" id="UP000202966"/>
    </source>
</evidence>
<evidence type="ECO:0000313" key="1">
    <source>
        <dbReference type="EMBL" id="ALA07342.1"/>
    </source>
</evidence>
<dbReference type="OrthoDB" id="36936at10239"/>
<dbReference type="RefSeq" id="YP_009215057.1">
    <property type="nucleotide sequence ID" value="NC_028969.1"/>
</dbReference>
<sequence length="52" mass="6165">MCSGKKCDIIIALEFYSLEILYAKFYSLNVYAKKRQGLYPVFLLFKNPYITF</sequence>
<dbReference type="EMBL" id="KT151956">
    <property type="protein sequence ID" value="ALA07342.1"/>
    <property type="molecule type" value="Genomic_DNA"/>
</dbReference>
<keyword evidence="2" id="KW-1185">Reference proteome</keyword>
<dbReference type="KEGG" id="vg:26641382"/>
<organism evidence="1 2">
    <name type="scientific">Brevibacillus phage Osiris</name>
    <dbReference type="NCBI Taxonomy" id="1691955"/>
    <lineage>
        <taxon>Viruses</taxon>
        <taxon>Duplodnaviria</taxon>
        <taxon>Heunggongvirae</taxon>
        <taxon>Uroviricota</taxon>
        <taxon>Caudoviricetes</taxon>
        <taxon>Jimmervirus</taxon>
        <taxon>Jimmervirus osiris</taxon>
    </lineage>
</organism>
<name>A0A0K2CNF1_9CAUD</name>
<gene>
    <name evidence="1" type="ORF">OSIRIS_43</name>
</gene>